<keyword evidence="3" id="KW-0732">Signal</keyword>
<evidence type="ECO:0000259" key="10">
    <source>
        <dbReference type="Pfam" id="PF01345"/>
    </source>
</evidence>
<feature type="domain" description="DUF11" evidence="10">
    <location>
        <begin position="233"/>
        <end position="303"/>
    </location>
</feature>
<dbReference type="Proteomes" id="UP001154401">
    <property type="component" value="Chromosome"/>
</dbReference>
<protein>
    <recommendedName>
        <fullName evidence="7">60 kDa outer membrane protein</fullName>
    </recommendedName>
    <alternativeName>
        <fullName evidence="8">Cysteine-rich outer membrane protein</fullName>
    </alternativeName>
</protein>
<dbReference type="Pfam" id="PF01345">
    <property type="entry name" value="DUF11"/>
    <property type="match status" value="3"/>
</dbReference>
<dbReference type="InterPro" id="IPR003506">
    <property type="entry name" value="Chlam_OMP6"/>
</dbReference>
<evidence type="ECO:0000256" key="6">
    <source>
        <dbReference type="ARBA" id="ARBA00023157"/>
    </source>
</evidence>
<reference evidence="11" key="1">
    <citation type="journal article" date="2008" name="Genome Res.">
        <title>Chlamydia trachomatis: genome sequence analysis of lymphogranuloma venereum isolates.</title>
        <authorList>
            <person name="Thomson N.R."/>
            <person name="Holden M.T."/>
            <person name="Carder C."/>
            <person name="Lennard N."/>
            <person name="Lockey S.J."/>
            <person name="Marsh P."/>
            <person name="Skipp P."/>
            <person name="O'Connor C.D."/>
            <person name="Goodhead I."/>
            <person name="Norbertzcak H."/>
            <person name="Harris B."/>
            <person name="Ormond D."/>
            <person name="Rance R."/>
            <person name="Quail M.A."/>
            <person name="Parkhill J."/>
            <person name="Stephens R.S."/>
            <person name="Clarke I.N."/>
        </authorList>
    </citation>
    <scope>NUCLEOTIDE SEQUENCE [LARGE SCALE GENOMIC DNA]</scope>
    <source>
        <strain evidence="11">UCH-1</strain>
        <strain evidence="12">UCH-1/proctitis</strain>
    </source>
</reference>
<dbReference type="RefSeq" id="WP_009873813.1">
    <property type="nucleotide sequence ID" value="NC_010280.2"/>
</dbReference>
<dbReference type="GO" id="GO:0008360">
    <property type="term" value="P:regulation of cell shape"/>
    <property type="evidence" value="ECO:0007669"/>
    <property type="project" value="UniProtKB-KW"/>
</dbReference>
<dbReference type="GO" id="GO:0042597">
    <property type="term" value="C:periplasmic space"/>
    <property type="evidence" value="ECO:0007669"/>
    <property type="project" value="UniProtKB-SubCell"/>
</dbReference>
<evidence type="ECO:0000256" key="8">
    <source>
        <dbReference type="ARBA" id="ARBA00033131"/>
    </source>
</evidence>
<evidence type="ECO:0000313" key="11">
    <source>
        <dbReference type="EMBL" id="CAP07095.1"/>
    </source>
</evidence>
<evidence type="ECO:0000256" key="4">
    <source>
        <dbReference type="ARBA" id="ARBA00022764"/>
    </source>
</evidence>
<dbReference type="KEGG" id="ctl:CTLon_0698"/>
<evidence type="ECO:0000256" key="9">
    <source>
        <dbReference type="SAM" id="MobiDB-lite"/>
    </source>
</evidence>
<dbReference type="GO" id="GO:0005201">
    <property type="term" value="F:extracellular matrix structural constituent"/>
    <property type="evidence" value="ECO:0007669"/>
    <property type="project" value="InterPro"/>
</dbReference>
<dbReference type="AlphaFoldDB" id="A0A6H2W1G0"/>
<sequence precursor="true">MRIGDPMNKLIRRAVTIFAVTSVASLFASGVLETSMAEFISTNVISLADTKAKDNTSHKSKKARKNHSKETPVNRKKVAPVHESKATGPKQDSCFGRMYTVKVNDDRNVEITQAVPKYATVGSPYPVEITATGKRDCVDVIITQQLPCEAEFVRSDPATTPTADGKLVWKIDRLGQGEKSKITVWVKPLKEGCCFTAATVCACPEIRSVTKCGQPAICVKQEGPENACLRCPVVYKINVVNQGTATARNVVVENPVPDSYAHSSGQRVLTFTLGDMQPGEHRTITVEFCPLKRGRATNIAMVSYCGGHKNTASVTTVINEPCVQVSIAGADWSYVCKPVEYVISVSNPGDLVLRDVVVKDTLSPGVTVLEAAGAQISCNKVVWTVKELNPGESLQYKVLVRAQTPGQFTNNVVVKSCSDCGTCTSCAEATTYWKGVAATHMCVVDTCDPVCVGENTVYRICVTNRGSAEDTNVSLMLKFSKELQPVSFSGPTKGTITGNTVVFDSLPRLGSKETVEFSVTLKAVSAGDARGEAILSSDTLTVPVSDTENTHIY</sequence>
<evidence type="ECO:0000256" key="1">
    <source>
        <dbReference type="ARBA" id="ARBA00004418"/>
    </source>
</evidence>
<keyword evidence="4" id="KW-0574">Periplasm</keyword>
<feature type="domain" description="DUF11" evidence="10">
    <location>
        <begin position="337"/>
        <end position="416"/>
    </location>
</feature>
<dbReference type="Pfam" id="PF03504">
    <property type="entry name" value="Chlam_OMP6"/>
    <property type="match status" value="1"/>
</dbReference>
<evidence type="ECO:0000256" key="3">
    <source>
        <dbReference type="ARBA" id="ARBA00022729"/>
    </source>
</evidence>
<name>A0A6H2W1G0_CHLTB</name>
<dbReference type="PRINTS" id="PR01336">
    <property type="entry name" value="CHLAMIDIAOM6"/>
</dbReference>
<organism evidence="11">
    <name type="scientific">Chlamydia trachomatis serovar L2b (strain UCH-1/proctitis)</name>
    <dbReference type="NCBI Taxonomy" id="471473"/>
    <lineage>
        <taxon>Bacteria</taxon>
        <taxon>Pseudomonadati</taxon>
        <taxon>Chlamydiota</taxon>
        <taxon>Chlamydiia</taxon>
        <taxon>Chlamydiales</taxon>
        <taxon>Chlamydiaceae</taxon>
        <taxon>Chlamydia/Chlamydophila group</taxon>
        <taxon>Chlamydia</taxon>
    </lineage>
</organism>
<evidence type="ECO:0000313" key="12">
    <source>
        <dbReference type="Proteomes" id="UP000000794"/>
    </source>
</evidence>
<dbReference type="Gene3D" id="2.60.40.10">
    <property type="entry name" value="Immunoglobulins"/>
    <property type="match status" value="1"/>
</dbReference>
<comment type="subunit">
    <text evidence="2">Part of a disulfide cross-linked outer membrane complex (COMC) composed of the major outer membrane porin (MOMP), the small cysteine-rich protein (OmcA) and the large cysteine-rich periplasmic protein (OmcB).</text>
</comment>
<accession>A0A6H2W1G0</accession>
<dbReference type="InterPro" id="IPR051172">
    <property type="entry name" value="Chlamydia_OmcB"/>
</dbReference>
<dbReference type="InterPro" id="IPR001434">
    <property type="entry name" value="OmcB-like_DUF11"/>
</dbReference>
<gene>
    <name evidence="11" type="primary">omcB</name>
    <name evidence="11" type="ordered locus">CTLon_0698</name>
</gene>
<dbReference type="PANTHER" id="PTHR34819">
    <property type="entry name" value="LARGE CYSTEINE-RICH PERIPLASMIC PROTEIN OMCB"/>
    <property type="match status" value="1"/>
</dbReference>
<keyword evidence="5" id="KW-0133">Cell shape</keyword>
<dbReference type="EMBL" id="AM884177">
    <property type="protein sequence ID" value="CAP07095.1"/>
    <property type="molecule type" value="Genomic_DNA"/>
</dbReference>
<feature type="domain" description="DUF11" evidence="10">
    <location>
        <begin position="450"/>
        <end position="539"/>
    </location>
</feature>
<evidence type="ECO:0000256" key="5">
    <source>
        <dbReference type="ARBA" id="ARBA00022960"/>
    </source>
</evidence>
<dbReference type="PANTHER" id="PTHR34819:SF4">
    <property type="entry name" value="LARGE CYSTEINE-RICH PERIPLASMIC PROTEIN OMCB"/>
    <property type="match status" value="1"/>
</dbReference>
<feature type="region of interest" description="Disordered" evidence="9">
    <location>
        <begin position="51"/>
        <end position="90"/>
    </location>
</feature>
<proteinExistence type="predicted"/>
<dbReference type="InterPro" id="IPR013783">
    <property type="entry name" value="Ig-like_fold"/>
</dbReference>
<comment type="subcellular location">
    <subcellularLocation>
        <location evidence="1">Periplasm</location>
    </subcellularLocation>
</comment>
<evidence type="ECO:0000256" key="7">
    <source>
        <dbReference type="ARBA" id="ARBA00030804"/>
    </source>
</evidence>
<keyword evidence="6" id="KW-1015">Disulfide bond</keyword>
<evidence type="ECO:0000256" key="2">
    <source>
        <dbReference type="ARBA" id="ARBA00011136"/>
    </source>
</evidence>
<feature type="compositionally biased region" description="Basic residues" evidence="9">
    <location>
        <begin position="58"/>
        <end position="67"/>
    </location>
</feature>